<protein>
    <submittedName>
        <fullName evidence="1">Uncharacterized protein</fullName>
    </submittedName>
</protein>
<accession>X1QQA2</accession>
<name>X1QQA2_9ZZZZ</name>
<proteinExistence type="predicted"/>
<reference evidence="1" key="1">
    <citation type="journal article" date="2014" name="Front. Microbiol.">
        <title>High frequency of phylogenetically diverse reductive dehalogenase-homologous genes in deep subseafloor sedimentary metagenomes.</title>
        <authorList>
            <person name="Kawai M."/>
            <person name="Futagami T."/>
            <person name="Toyoda A."/>
            <person name="Takaki Y."/>
            <person name="Nishi S."/>
            <person name="Hori S."/>
            <person name="Arai W."/>
            <person name="Tsubouchi T."/>
            <person name="Morono Y."/>
            <person name="Uchiyama I."/>
            <person name="Ito T."/>
            <person name="Fujiyama A."/>
            <person name="Inagaki F."/>
            <person name="Takami H."/>
        </authorList>
    </citation>
    <scope>NUCLEOTIDE SEQUENCE</scope>
    <source>
        <strain evidence="1">Expedition CK06-06</strain>
    </source>
</reference>
<gene>
    <name evidence="1" type="ORF">S12H4_03178</name>
</gene>
<dbReference type="AlphaFoldDB" id="X1QQA2"/>
<feature type="non-terminal residue" evidence="1">
    <location>
        <position position="1"/>
    </location>
</feature>
<dbReference type="EMBL" id="BARW01000866">
    <property type="protein sequence ID" value="GAI70433.1"/>
    <property type="molecule type" value="Genomic_DNA"/>
</dbReference>
<sequence length="54" mass="6322">ADKFHFYVRFSKNKKGLIYNKFVRLDIGIAVCHFDLSANESGISGEWGFFRTKY</sequence>
<organism evidence="1">
    <name type="scientific">marine sediment metagenome</name>
    <dbReference type="NCBI Taxonomy" id="412755"/>
    <lineage>
        <taxon>unclassified sequences</taxon>
        <taxon>metagenomes</taxon>
        <taxon>ecological metagenomes</taxon>
    </lineage>
</organism>
<comment type="caution">
    <text evidence="1">The sequence shown here is derived from an EMBL/GenBank/DDBJ whole genome shotgun (WGS) entry which is preliminary data.</text>
</comment>
<evidence type="ECO:0000313" key="1">
    <source>
        <dbReference type="EMBL" id="GAI70433.1"/>
    </source>
</evidence>